<evidence type="ECO:0000256" key="7">
    <source>
        <dbReference type="RuleBase" id="RU003355"/>
    </source>
</evidence>
<feature type="active site" description="Charge relay system" evidence="5 6">
    <location>
        <position position="238"/>
    </location>
</feature>
<dbReference type="PROSITE" id="PS00136">
    <property type="entry name" value="SUBTILASE_ASP"/>
    <property type="match status" value="1"/>
</dbReference>
<dbReference type="Proteomes" id="UP000293638">
    <property type="component" value="Unassembled WGS sequence"/>
</dbReference>
<dbReference type="PANTHER" id="PTHR43399">
    <property type="entry name" value="SUBTILISIN-RELATED"/>
    <property type="match status" value="1"/>
</dbReference>
<dbReference type="InterPro" id="IPR022398">
    <property type="entry name" value="Peptidase_S8_His-AS"/>
</dbReference>
<comment type="caution">
    <text evidence="10">The sequence shown here is derived from an EMBL/GenBank/DDBJ whole genome shotgun (WGS) entry which is preliminary data.</text>
</comment>
<evidence type="ECO:0000256" key="1">
    <source>
        <dbReference type="ARBA" id="ARBA00011073"/>
    </source>
</evidence>
<dbReference type="InterPro" id="IPR023827">
    <property type="entry name" value="Peptidase_S8_Asp-AS"/>
</dbReference>
<feature type="domain" description="Peptidase S8/S53" evidence="9">
    <location>
        <begin position="166"/>
        <end position="457"/>
    </location>
</feature>
<dbReference type="PANTHER" id="PTHR43399:SF4">
    <property type="entry name" value="CELL WALL-ASSOCIATED PROTEASE"/>
    <property type="match status" value="1"/>
</dbReference>
<dbReference type="PRINTS" id="PR00723">
    <property type="entry name" value="SUBTILISIN"/>
</dbReference>
<feature type="active site" description="Charge relay system" evidence="5 6">
    <location>
        <position position="174"/>
    </location>
</feature>
<evidence type="ECO:0000313" key="10">
    <source>
        <dbReference type="EMBL" id="RZS89725.1"/>
    </source>
</evidence>
<dbReference type="InterPro" id="IPR036852">
    <property type="entry name" value="Peptidase_S8/S53_dom_sf"/>
</dbReference>
<dbReference type="PROSITE" id="PS00138">
    <property type="entry name" value="SUBTILASE_SER"/>
    <property type="match status" value="1"/>
</dbReference>
<evidence type="ECO:0000313" key="11">
    <source>
        <dbReference type="Proteomes" id="UP000293638"/>
    </source>
</evidence>
<reference evidence="10 11" key="1">
    <citation type="submission" date="2019-02" db="EMBL/GenBank/DDBJ databases">
        <title>Genomic Encyclopedia of Type Strains, Phase IV (KMG-IV): sequencing the most valuable type-strain genomes for metagenomic binning, comparative biology and taxonomic classification.</title>
        <authorList>
            <person name="Goeker M."/>
        </authorList>
    </citation>
    <scope>NUCLEOTIDE SEQUENCE [LARGE SCALE GENOMIC DNA]</scope>
    <source>
        <strain evidence="10 11">DSM 45622</strain>
    </source>
</reference>
<dbReference type="GO" id="GO:0004252">
    <property type="term" value="F:serine-type endopeptidase activity"/>
    <property type="evidence" value="ECO:0007669"/>
    <property type="project" value="UniProtKB-UniRule"/>
</dbReference>
<dbReference type="InterPro" id="IPR023828">
    <property type="entry name" value="Peptidase_S8_Ser-AS"/>
</dbReference>
<feature type="region of interest" description="Disordered" evidence="8">
    <location>
        <begin position="73"/>
        <end position="95"/>
    </location>
</feature>
<name>A0A4Q7NRV7_9ACTN</name>
<keyword evidence="2 6" id="KW-0645">Protease</keyword>
<evidence type="ECO:0000256" key="2">
    <source>
        <dbReference type="ARBA" id="ARBA00022670"/>
    </source>
</evidence>
<organism evidence="10 11">
    <name type="scientific">Motilibacter rhizosphaerae</name>
    <dbReference type="NCBI Taxonomy" id="598652"/>
    <lineage>
        <taxon>Bacteria</taxon>
        <taxon>Bacillati</taxon>
        <taxon>Actinomycetota</taxon>
        <taxon>Actinomycetes</taxon>
        <taxon>Motilibacterales</taxon>
        <taxon>Motilibacteraceae</taxon>
        <taxon>Motilibacter</taxon>
    </lineage>
</organism>
<dbReference type="OrthoDB" id="9813435at2"/>
<comment type="similarity">
    <text evidence="1 6 7">Belongs to the peptidase S8 family.</text>
</comment>
<evidence type="ECO:0000256" key="8">
    <source>
        <dbReference type="SAM" id="MobiDB-lite"/>
    </source>
</evidence>
<accession>A0A4Q7NRV7</accession>
<dbReference type="InterPro" id="IPR015500">
    <property type="entry name" value="Peptidase_S8_subtilisin-rel"/>
</dbReference>
<proteinExistence type="inferred from homology"/>
<sequence>MPLRPLRRPLVLTAGPALALGLLAGVGLPFPSSAAVPAADRGASSVFVWYAPGATAAQRQVALQSADLHAASRAEVPRTESVPVPAGEDASDVAASLRGRPGVRFAIPDLPVLRDATPAPDQLSQEWGLRNDGQTILDPDVSAPQKGAFNVDVDAPEAWARTRGSRSTIVAVIDSGVDITHPDLAPSIWTNPRPTSLNPDRPKEKDLHGWDFCHEDGSVYDPDEYFDDGGERELNDLHGTHVAGTIAAADDGAGTSGVAPGVTIMPLKVFGTKANGDDCGSDGIFEALVYAALHGAKVVNASWSISATDARDRAEIDDLFTTLGQEYGIVIVAAAGNGVVSADGQDAGIDVDAALAAEAAGDTSTDVPYPAASLSPNVITVGAVDNRGRLAPFSNYGYRSVDLLAPGVSVWSTIPGALTKGDYSRAYGFLSGTSMAAPHVTGEVALLASAGRLPATELVDRVVHTGKPLRSVPARGTATNDMADAYRALQPGTTLESSVAPPTVHTGGRAVATATLHDAVTWTPLARQLVVPCFRAAASRRWSCAPAVRTGLDGRASVTVAPSATTAVRWYFRGVPGSPAAAGPVQVVGLTRRVSAALSSTRVASGGQVRVTGRVTPGERGTTVLLQHLQGGRWRDLLTGVTDGTGRYRFRVQLERDGTRALRVLVPASDGYSASTSSKRTLTVT</sequence>
<dbReference type="PROSITE" id="PS51892">
    <property type="entry name" value="SUBTILASE"/>
    <property type="match status" value="1"/>
</dbReference>
<evidence type="ECO:0000256" key="6">
    <source>
        <dbReference type="PROSITE-ProRule" id="PRU01240"/>
    </source>
</evidence>
<dbReference type="PROSITE" id="PS00137">
    <property type="entry name" value="SUBTILASE_HIS"/>
    <property type="match status" value="1"/>
</dbReference>
<dbReference type="SUPFAM" id="SSF52743">
    <property type="entry name" value="Subtilisin-like"/>
    <property type="match status" value="1"/>
</dbReference>
<keyword evidence="3 6" id="KW-0378">Hydrolase</keyword>
<dbReference type="InterPro" id="IPR000209">
    <property type="entry name" value="Peptidase_S8/S53_dom"/>
</dbReference>
<keyword evidence="11" id="KW-1185">Reference proteome</keyword>
<keyword evidence="4 6" id="KW-0720">Serine protease</keyword>
<gene>
    <name evidence="10" type="ORF">EV189_1498</name>
</gene>
<evidence type="ECO:0000256" key="3">
    <source>
        <dbReference type="ARBA" id="ARBA00022801"/>
    </source>
</evidence>
<dbReference type="AlphaFoldDB" id="A0A4Q7NRV7"/>
<dbReference type="GO" id="GO:0006508">
    <property type="term" value="P:proteolysis"/>
    <property type="evidence" value="ECO:0007669"/>
    <property type="project" value="UniProtKB-KW"/>
</dbReference>
<dbReference type="EMBL" id="SGXD01000002">
    <property type="protein sequence ID" value="RZS89725.1"/>
    <property type="molecule type" value="Genomic_DNA"/>
</dbReference>
<evidence type="ECO:0000259" key="9">
    <source>
        <dbReference type="Pfam" id="PF00082"/>
    </source>
</evidence>
<evidence type="ECO:0000256" key="4">
    <source>
        <dbReference type="ARBA" id="ARBA00022825"/>
    </source>
</evidence>
<dbReference type="InterPro" id="IPR051048">
    <property type="entry name" value="Peptidase_S8/S53_subtilisin"/>
</dbReference>
<protein>
    <submittedName>
        <fullName evidence="10">Subtilisin family serine protease</fullName>
    </submittedName>
</protein>
<evidence type="ECO:0000256" key="5">
    <source>
        <dbReference type="PIRSR" id="PIRSR615500-1"/>
    </source>
</evidence>
<dbReference type="Pfam" id="PF00082">
    <property type="entry name" value="Peptidase_S8"/>
    <property type="match status" value="1"/>
</dbReference>
<dbReference type="Gene3D" id="3.40.50.200">
    <property type="entry name" value="Peptidase S8/S53 domain"/>
    <property type="match status" value="1"/>
</dbReference>
<feature type="active site" description="Charge relay system" evidence="5 6">
    <location>
        <position position="434"/>
    </location>
</feature>
<dbReference type="RefSeq" id="WP_130492289.1">
    <property type="nucleotide sequence ID" value="NZ_SGXD01000002.1"/>
</dbReference>